<dbReference type="HAMAP" id="MF_00422">
    <property type="entry name" value="SecE"/>
    <property type="match status" value="1"/>
</dbReference>
<name>A0A1S6IRD5_9LACT</name>
<evidence type="ECO:0000313" key="11">
    <source>
        <dbReference type="Proteomes" id="UP000188993"/>
    </source>
</evidence>
<dbReference type="Gene3D" id="1.20.5.1030">
    <property type="entry name" value="Preprotein translocase secy subunit"/>
    <property type="match status" value="1"/>
</dbReference>
<dbReference type="InterPro" id="IPR005807">
    <property type="entry name" value="SecE_bac"/>
</dbReference>
<dbReference type="GO" id="GO:0009306">
    <property type="term" value="P:protein secretion"/>
    <property type="evidence" value="ECO:0007669"/>
    <property type="project" value="UniProtKB-UniRule"/>
</dbReference>
<feature type="transmembrane region" description="Helical" evidence="9">
    <location>
        <begin position="25"/>
        <end position="48"/>
    </location>
</feature>
<reference evidence="10 11" key="1">
    <citation type="journal article" date="2014" name="Int. J. Syst. Evol. Microbiol.">
        <title>Jeotgalibaca dankookensis gen. nov., sp. nov., a member of the family Carnobacteriaceae, isolated from seujeot (Korean traditional food).</title>
        <authorList>
            <person name="Lee D.G."/>
            <person name="Trujillo M.E."/>
            <person name="Kang H."/>
            <person name="Ahn T.Y."/>
        </authorList>
    </citation>
    <scope>NUCLEOTIDE SEQUENCE [LARGE SCALE GENOMIC DNA]</scope>
    <source>
        <strain evidence="10 11">EX-07</strain>
    </source>
</reference>
<keyword evidence="5 9" id="KW-0653">Protein transport</keyword>
<sequence>MKFLKSVKDEMKQVTWPTGQEISKYTSTVIVTVLLFGVFFAVVDFGIVEIMDLIMSI</sequence>
<evidence type="ECO:0000313" key="10">
    <source>
        <dbReference type="EMBL" id="AQS54115.1"/>
    </source>
</evidence>
<dbReference type="GO" id="GO:0005886">
    <property type="term" value="C:plasma membrane"/>
    <property type="evidence" value="ECO:0007669"/>
    <property type="project" value="UniProtKB-SubCell"/>
</dbReference>
<evidence type="ECO:0000256" key="1">
    <source>
        <dbReference type="ARBA" id="ARBA00004370"/>
    </source>
</evidence>
<keyword evidence="11" id="KW-1185">Reference proteome</keyword>
<evidence type="ECO:0000256" key="5">
    <source>
        <dbReference type="ARBA" id="ARBA00022927"/>
    </source>
</evidence>
<keyword evidence="2 9" id="KW-0813">Transport</keyword>
<keyword evidence="3 9" id="KW-1003">Cell membrane</keyword>
<dbReference type="GO" id="GO:0008320">
    <property type="term" value="F:protein transmembrane transporter activity"/>
    <property type="evidence" value="ECO:0007669"/>
    <property type="project" value="UniProtKB-UniRule"/>
</dbReference>
<organism evidence="10 11">
    <name type="scientific">Jeotgalibaca dankookensis</name>
    <dbReference type="NCBI Taxonomy" id="708126"/>
    <lineage>
        <taxon>Bacteria</taxon>
        <taxon>Bacillati</taxon>
        <taxon>Bacillota</taxon>
        <taxon>Bacilli</taxon>
        <taxon>Lactobacillales</taxon>
        <taxon>Carnobacteriaceae</taxon>
        <taxon>Jeotgalibaca</taxon>
    </lineage>
</organism>
<dbReference type="KEGG" id="jda:BW727_101761"/>
<evidence type="ECO:0000256" key="4">
    <source>
        <dbReference type="ARBA" id="ARBA00022692"/>
    </source>
</evidence>
<accession>A0A1S6IRD5</accession>
<dbReference type="EMBL" id="CP019728">
    <property type="protein sequence ID" value="AQS54115.1"/>
    <property type="molecule type" value="Genomic_DNA"/>
</dbReference>
<evidence type="ECO:0000256" key="6">
    <source>
        <dbReference type="ARBA" id="ARBA00022989"/>
    </source>
</evidence>
<dbReference type="Pfam" id="PF00584">
    <property type="entry name" value="SecE"/>
    <property type="match status" value="1"/>
</dbReference>
<dbReference type="AlphaFoldDB" id="A0A1S6IRD5"/>
<gene>
    <name evidence="9 10" type="primary">secE</name>
    <name evidence="10" type="ORF">BW727_101761</name>
</gene>
<protein>
    <recommendedName>
        <fullName evidence="9">Protein translocase subunit SecE</fullName>
    </recommendedName>
</protein>
<comment type="similarity">
    <text evidence="9">Belongs to the SecE/SEC61-gamma family.</text>
</comment>
<comment type="subcellular location">
    <subcellularLocation>
        <location evidence="9">Cell membrane</location>
        <topology evidence="9">Single-pass membrane protein</topology>
    </subcellularLocation>
    <subcellularLocation>
        <location evidence="1">Membrane</location>
    </subcellularLocation>
</comment>
<dbReference type="STRING" id="708126.BW727_101761"/>
<dbReference type="Proteomes" id="UP000188993">
    <property type="component" value="Chromosome"/>
</dbReference>
<dbReference type="GO" id="GO:0043952">
    <property type="term" value="P:protein transport by the Sec complex"/>
    <property type="evidence" value="ECO:0007669"/>
    <property type="project" value="UniProtKB-UniRule"/>
</dbReference>
<dbReference type="PANTHER" id="PTHR33910">
    <property type="entry name" value="PROTEIN TRANSLOCASE SUBUNIT SECE"/>
    <property type="match status" value="1"/>
</dbReference>
<comment type="subunit">
    <text evidence="9">Component of the Sec protein translocase complex. Heterotrimer consisting of SecY, SecE and SecG subunits. The heterotrimers can form oligomers, although 1 heterotrimer is thought to be able to translocate proteins. Interacts with the ribosome. Interacts with SecDF, and other proteins may be involved. Interacts with SecA.</text>
</comment>
<comment type="function">
    <text evidence="9">Essential subunit of the Sec protein translocation channel SecYEG. Clamps together the 2 halves of SecY. May contact the channel plug during translocation.</text>
</comment>
<evidence type="ECO:0000256" key="7">
    <source>
        <dbReference type="ARBA" id="ARBA00023010"/>
    </source>
</evidence>
<keyword evidence="8 9" id="KW-0472">Membrane</keyword>
<keyword evidence="7 9" id="KW-0811">Translocation</keyword>
<dbReference type="InterPro" id="IPR038379">
    <property type="entry name" value="SecE_sf"/>
</dbReference>
<evidence type="ECO:0000256" key="8">
    <source>
        <dbReference type="ARBA" id="ARBA00023136"/>
    </source>
</evidence>
<dbReference type="GO" id="GO:0065002">
    <property type="term" value="P:intracellular protein transmembrane transport"/>
    <property type="evidence" value="ECO:0007669"/>
    <property type="project" value="UniProtKB-UniRule"/>
</dbReference>
<dbReference type="GO" id="GO:0006605">
    <property type="term" value="P:protein targeting"/>
    <property type="evidence" value="ECO:0007669"/>
    <property type="project" value="UniProtKB-UniRule"/>
</dbReference>
<evidence type="ECO:0000256" key="2">
    <source>
        <dbReference type="ARBA" id="ARBA00022448"/>
    </source>
</evidence>
<proteinExistence type="inferred from homology"/>
<evidence type="ECO:0000256" key="9">
    <source>
        <dbReference type="HAMAP-Rule" id="MF_00422"/>
    </source>
</evidence>
<dbReference type="InterPro" id="IPR001901">
    <property type="entry name" value="Translocase_SecE/Sec61-g"/>
</dbReference>
<dbReference type="PANTHER" id="PTHR33910:SF1">
    <property type="entry name" value="PROTEIN TRANSLOCASE SUBUNIT SECE"/>
    <property type="match status" value="1"/>
</dbReference>
<evidence type="ECO:0000256" key="3">
    <source>
        <dbReference type="ARBA" id="ARBA00022475"/>
    </source>
</evidence>
<dbReference type="NCBIfam" id="TIGR00964">
    <property type="entry name" value="secE_bact"/>
    <property type="match status" value="1"/>
</dbReference>
<keyword evidence="4 9" id="KW-0812">Transmembrane</keyword>
<keyword evidence="6 9" id="KW-1133">Transmembrane helix</keyword>
<dbReference type="RefSeq" id="WP_216596704.1">
    <property type="nucleotide sequence ID" value="NZ_BBYN01000039.1"/>
</dbReference>